<dbReference type="PANTHER" id="PTHR11404">
    <property type="entry name" value="SUPEROXIDE DISMUTASE 2"/>
    <property type="match status" value="1"/>
</dbReference>
<dbReference type="GO" id="GO:0046872">
    <property type="term" value="F:metal ion binding"/>
    <property type="evidence" value="ECO:0007669"/>
    <property type="project" value="UniProtKB-KW"/>
</dbReference>
<dbReference type="PROSITE" id="PS00088">
    <property type="entry name" value="SOD_MN"/>
    <property type="match status" value="1"/>
</dbReference>
<dbReference type="Gene3D" id="1.10.287.990">
    <property type="entry name" value="Fe,Mn superoxide dismutase (SOD) domain"/>
    <property type="match status" value="1"/>
</dbReference>
<dbReference type="PRINTS" id="PR01703">
    <property type="entry name" value="MNSODISMTASE"/>
</dbReference>
<dbReference type="STRING" id="574375.AZF08_17195"/>
<comment type="caution">
    <text evidence="7">The sequence shown here is derived from an EMBL/GenBank/DDBJ whole genome shotgun (WGS) entry which is preliminary data.</text>
</comment>
<dbReference type="Gene3D" id="3.55.40.20">
    <property type="entry name" value="Iron/manganese superoxide dismutase, C-terminal domain"/>
    <property type="match status" value="1"/>
</dbReference>
<name>A0A073KMX2_9BACI</name>
<evidence type="ECO:0000259" key="5">
    <source>
        <dbReference type="Pfam" id="PF00081"/>
    </source>
</evidence>
<evidence type="ECO:0000313" key="8">
    <source>
        <dbReference type="Proteomes" id="UP000027778"/>
    </source>
</evidence>
<accession>A0A073KMX2</accession>
<evidence type="ECO:0000256" key="3">
    <source>
        <dbReference type="ARBA" id="ARBA00022723"/>
    </source>
</evidence>
<dbReference type="SUPFAM" id="SSF46609">
    <property type="entry name" value="Fe,Mn superoxide dismutase (SOD), N-terminal domain"/>
    <property type="match status" value="1"/>
</dbReference>
<evidence type="ECO:0000256" key="1">
    <source>
        <dbReference type="ARBA" id="ARBA00008714"/>
    </source>
</evidence>
<feature type="domain" description="Manganese/iron superoxide dismutase C-terminal" evidence="6">
    <location>
        <begin position="193"/>
        <end position="295"/>
    </location>
</feature>
<dbReference type="InterPro" id="IPR019833">
    <property type="entry name" value="Mn/Fe_SOD_BS"/>
</dbReference>
<comment type="similarity">
    <text evidence="1">Belongs to the iron/manganese superoxide dismutase family.</text>
</comment>
<dbReference type="Pfam" id="PF02777">
    <property type="entry name" value="Sod_Fe_C"/>
    <property type="match status" value="1"/>
</dbReference>
<dbReference type="AlphaFoldDB" id="A0A073KMX2"/>
<evidence type="ECO:0000256" key="2">
    <source>
        <dbReference type="ARBA" id="ARBA00012682"/>
    </source>
</evidence>
<dbReference type="RefSeq" id="WP_033675292.1">
    <property type="nucleotide sequence ID" value="NZ_JOTM01000013.1"/>
</dbReference>
<evidence type="ECO:0000259" key="6">
    <source>
        <dbReference type="Pfam" id="PF02777"/>
    </source>
</evidence>
<dbReference type="EMBL" id="JOTM01000013">
    <property type="protein sequence ID" value="KEK23728.1"/>
    <property type="molecule type" value="Genomic_DNA"/>
</dbReference>
<proteinExistence type="inferred from homology"/>
<reference evidence="7 8" key="1">
    <citation type="submission" date="2014-06" db="EMBL/GenBank/DDBJ databases">
        <title>Draft genome sequence of Bacillus gaemokensis JCM 15801 (MCCC 1A00707).</title>
        <authorList>
            <person name="Lai Q."/>
            <person name="Liu Y."/>
            <person name="Shao Z."/>
        </authorList>
    </citation>
    <scope>NUCLEOTIDE SEQUENCE [LARGE SCALE GENOMIC DNA]</scope>
    <source>
        <strain evidence="7 8">JCM 15801</strain>
    </source>
</reference>
<dbReference type="InterPro" id="IPR019831">
    <property type="entry name" value="Mn/Fe_SOD_N"/>
</dbReference>
<dbReference type="InterPro" id="IPR050265">
    <property type="entry name" value="Fe/Mn_Superoxide_Dismutase"/>
</dbReference>
<dbReference type="FunFam" id="1.10.287.990:FF:000001">
    <property type="entry name" value="Superoxide dismutase"/>
    <property type="match status" value="1"/>
</dbReference>
<dbReference type="SUPFAM" id="SSF54719">
    <property type="entry name" value="Fe,Mn superoxide dismutase (SOD), C-terminal domain"/>
    <property type="match status" value="1"/>
</dbReference>
<organism evidence="7 8">
    <name type="scientific">Bacillus gaemokensis</name>
    <dbReference type="NCBI Taxonomy" id="574375"/>
    <lineage>
        <taxon>Bacteria</taxon>
        <taxon>Bacillati</taxon>
        <taxon>Bacillota</taxon>
        <taxon>Bacilli</taxon>
        <taxon>Bacillales</taxon>
        <taxon>Bacillaceae</taxon>
        <taxon>Bacillus</taxon>
        <taxon>Bacillus cereus group</taxon>
    </lineage>
</organism>
<keyword evidence="4" id="KW-0560">Oxidoreductase</keyword>
<dbReference type="EC" id="1.15.1.1" evidence="2"/>
<dbReference type="Proteomes" id="UP000027778">
    <property type="component" value="Unassembled WGS sequence"/>
</dbReference>
<dbReference type="InterPro" id="IPR001189">
    <property type="entry name" value="Mn/Fe_SOD"/>
</dbReference>
<dbReference type="Pfam" id="PF00081">
    <property type="entry name" value="Sod_Fe_N"/>
    <property type="match status" value="1"/>
</dbReference>
<dbReference type="PANTHER" id="PTHR11404:SF6">
    <property type="entry name" value="SUPEROXIDE DISMUTASE [MN], MITOCHONDRIAL"/>
    <property type="match status" value="1"/>
</dbReference>
<feature type="domain" description="Manganese/iron superoxide dismutase N-terminal" evidence="5">
    <location>
        <begin position="106"/>
        <end position="186"/>
    </location>
</feature>
<dbReference type="InterPro" id="IPR036324">
    <property type="entry name" value="Mn/Fe_SOD_N_sf"/>
</dbReference>
<evidence type="ECO:0000256" key="4">
    <source>
        <dbReference type="ARBA" id="ARBA00023002"/>
    </source>
</evidence>
<evidence type="ECO:0000313" key="7">
    <source>
        <dbReference type="EMBL" id="KEK23728.1"/>
    </source>
</evidence>
<dbReference type="FunFam" id="3.55.40.20:FF:000004">
    <property type="entry name" value="Superoxide dismutase [Fe]"/>
    <property type="match status" value="1"/>
</dbReference>
<dbReference type="InterPro" id="IPR019832">
    <property type="entry name" value="Mn/Fe_SOD_C"/>
</dbReference>
<keyword evidence="3" id="KW-0479">Metal-binding</keyword>
<dbReference type="GO" id="GO:0004784">
    <property type="term" value="F:superoxide dismutase activity"/>
    <property type="evidence" value="ECO:0007669"/>
    <property type="project" value="UniProtKB-EC"/>
</dbReference>
<sequence>MNQQGVFTDYFHEVESWCESVLHVLDSRAMEVYDVHMLAYKIQMLLERMKENEYETDTEFMYEISEDVEHIQHHLQEVFMQENEQNEQYEVYERTYTERAVPIGGHTLPPLPYPYNALEPYISREIMILHHDKHHRSYVEGLNKAEKMMEEARKTNQFDLIKHWEREAAFHGSGHYLHTIFWNNMKKNGGGSPRGALSQEIEKDFGSFLRFQKHFTEAASKVEGSGWAILVWVPRSGRLEILQSTLHQLFTQWDTIPLLVLDVWEHAYYLQYQNRKDEYIKNWWNVVNWKDVEKRFESAKQLEWIPY</sequence>
<dbReference type="OrthoDB" id="9803125at2"/>
<protein>
    <recommendedName>
        <fullName evidence="2">superoxide dismutase</fullName>
        <ecNumber evidence="2">1.15.1.1</ecNumber>
    </recommendedName>
</protein>
<keyword evidence="8" id="KW-1185">Reference proteome</keyword>
<gene>
    <name evidence="7" type="ORF">BAGA_07150</name>
</gene>
<dbReference type="eggNOG" id="COG0605">
    <property type="taxonomic scope" value="Bacteria"/>
</dbReference>
<dbReference type="InterPro" id="IPR036314">
    <property type="entry name" value="SOD_C_sf"/>
</dbReference>